<evidence type="ECO:0000313" key="3">
    <source>
        <dbReference type="Proteomes" id="UP000007110"/>
    </source>
</evidence>
<organism evidence="2 3">
    <name type="scientific">Strongylocentrotus purpuratus</name>
    <name type="common">Purple sea urchin</name>
    <dbReference type="NCBI Taxonomy" id="7668"/>
    <lineage>
        <taxon>Eukaryota</taxon>
        <taxon>Metazoa</taxon>
        <taxon>Echinodermata</taxon>
        <taxon>Eleutherozoa</taxon>
        <taxon>Echinozoa</taxon>
        <taxon>Echinoidea</taxon>
        <taxon>Euechinoidea</taxon>
        <taxon>Echinacea</taxon>
        <taxon>Camarodonta</taxon>
        <taxon>Echinidea</taxon>
        <taxon>Strongylocentrotidae</taxon>
        <taxon>Strongylocentrotus</taxon>
    </lineage>
</organism>
<sequence length="143" mass="15641">MDIKFRTHFLASRGITETSLGDTVSTSPSPSPSTSDSVAISFQDASATAGEVSTSRDSDTVSDGKLNTLAAHIPPDKYLHLPDKLGIEYNEASCILKQHGKDYKGAMRECLSIWKNKSRGSFTDLKRIFGSVHLGGIWKQYMK</sequence>
<proteinExistence type="predicted"/>
<dbReference type="RefSeq" id="XP_030843481.1">
    <property type="nucleotide sequence ID" value="XM_030987621.1"/>
</dbReference>
<feature type="region of interest" description="Disordered" evidence="1">
    <location>
        <begin position="19"/>
        <end position="40"/>
    </location>
</feature>
<dbReference type="GeneID" id="105442150"/>
<reference evidence="2" key="2">
    <citation type="submission" date="2021-01" db="UniProtKB">
        <authorList>
            <consortium name="EnsemblMetazoa"/>
        </authorList>
    </citation>
    <scope>IDENTIFICATION</scope>
</reference>
<evidence type="ECO:0000313" key="2">
    <source>
        <dbReference type="EnsemblMetazoa" id="XP_030843481"/>
    </source>
</evidence>
<dbReference type="EnsemblMetazoa" id="XM_030987621">
    <property type="protein sequence ID" value="XP_030843481"/>
    <property type="gene ID" value="LOC105442150"/>
</dbReference>
<dbReference type="Gene3D" id="1.10.533.10">
    <property type="entry name" value="Death Domain, Fas"/>
    <property type="match status" value="1"/>
</dbReference>
<evidence type="ECO:0008006" key="4">
    <source>
        <dbReference type="Google" id="ProtNLM"/>
    </source>
</evidence>
<accession>A0A7M7NYB3</accession>
<evidence type="ECO:0000256" key="1">
    <source>
        <dbReference type="SAM" id="MobiDB-lite"/>
    </source>
</evidence>
<dbReference type="KEGG" id="spu:105442150"/>
<protein>
    <recommendedName>
        <fullName evidence="4">Death domain-containing protein</fullName>
    </recommendedName>
</protein>
<dbReference type="OMA" id="EYNEASC"/>
<name>A0A7M7NYB3_STRPU</name>
<dbReference type="AlphaFoldDB" id="A0A7M7NYB3"/>
<dbReference type="InParanoid" id="A0A7M7NYB3"/>
<feature type="compositionally biased region" description="Low complexity" evidence="1">
    <location>
        <begin position="22"/>
        <end position="38"/>
    </location>
</feature>
<reference evidence="3" key="1">
    <citation type="submission" date="2015-02" db="EMBL/GenBank/DDBJ databases">
        <title>Genome sequencing for Strongylocentrotus purpuratus.</title>
        <authorList>
            <person name="Murali S."/>
            <person name="Liu Y."/>
            <person name="Vee V."/>
            <person name="English A."/>
            <person name="Wang M."/>
            <person name="Skinner E."/>
            <person name="Han Y."/>
            <person name="Muzny D.M."/>
            <person name="Worley K.C."/>
            <person name="Gibbs R.A."/>
        </authorList>
    </citation>
    <scope>NUCLEOTIDE SEQUENCE</scope>
</reference>
<dbReference type="InterPro" id="IPR011029">
    <property type="entry name" value="DEATH-like_dom_sf"/>
</dbReference>
<dbReference type="Proteomes" id="UP000007110">
    <property type="component" value="Unassembled WGS sequence"/>
</dbReference>
<keyword evidence="3" id="KW-1185">Reference proteome</keyword>